<name>A0AAV0DBB4_9ASTE</name>
<evidence type="ECO:0000313" key="2">
    <source>
        <dbReference type="EMBL" id="CAH9096634.1"/>
    </source>
</evidence>
<dbReference type="Proteomes" id="UP001152523">
    <property type="component" value="Unassembled WGS sequence"/>
</dbReference>
<evidence type="ECO:0000313" key="3">
    <source>
        <dbReference type="Proteomes" id="UP001152523"/>
    </source>
</evidence>
<accession>A0AAV0DBB4</accession>
<dbReference type="EMBL" id="CAMAPF010000087">
    <property type="protein sequence ID" value="CAH9096634.1"/>
    <property type="molecule type" value="Genomic_DNA"/>
</dbReference>
<organism evidence="2 3">
    <name type="scientific">Cuscuta epithymum</name>
    <dbReference type="NCBI Taxonomy" id="186058"/>
    <lineage>
        <taxon>Eukaryota</taxon>
        <taxon>Viridiplantae</taxon>
        <taxon>Streptophyta</taxon>
        <taxon>Embryophyta</taxon>
        <taxon>Tracheophyta</taxon>
        <taxon>Spermatophyta</taxon>
        <taxon>Magnoliopsida</taxon>
        <taxon>eudicotyledons</taxon>
        <taxon>Gunneridae</taxon>
        <taxon>Pentapetalae</taxon>
        <taxon>asterids</taxon>
        <taxon>lamiids</taxon>
        <taxon>Solanales</taxon>
        <taxon>Convolvulaceae</taxon>
        <taxon>Cuscuteae</taxon>
        <taxon>Cuscuta</taxon>
        <taxon>Cuscuta subgen. Cuscuta</taxon>
    </lineage>
</organism>
<feature type="compositionally biased region" description="Basic residues" evidence="1">
    <location>
        <begin position="69"/>
        <end position="78"/>
    </location>
</feature>
<feature type="compositionally biased region" description="Polar residues" evidence="1">
    <location>
        <begin position="54"/>
        <end position="66"/>
    </location>
</feature>
<dbReference type="AlphaFoldDB" id="A0AAV0DBB4"/>
<protein>
    <submittedName>
        <fullName evidence="2">Uncharacterized protein</fullName>
    </submittedName>
</protein>
<comment type="caution">
    <text evidence="2">The sequence shown here is derived from an EMBL/GenBank/DDBJ whole genome shotgun (WGS) entry which is preliminary data.</text>
</comment>
<evidence type="ECO:0000256" key="1">
    <source>
        <dbReference type="SAM" id="MobiDB-lite"/>
    </source>
</evidence>
<keyword evidence="3" id="KW-1185">Reference proteome</keyword>
<feature type="compositionally biased region" description="Polar residues" evidence="1">
    <location>
        <begin position="37"/>
        <end position="46"/>
    </location>
</feature>
<reference evidence="2" key="1">
    <citation type="submission" date="2022-07" db="EMBL/GenBank/DDBJ databases">
        <authorList>
            <person name="Macas J."/>
            <person name="Novak P."/>
            <person name="Neumann P."/>
        </authorList>
    </citation>
    <scope>NUCLEOTIDE SEQUENCE</scope>
</reference>
<sequence length="149" mass="16850">MMWCGVLEGDGWCVDDMRWAPIPHSLVHGRQISHSIPSPPLCTTQAPRKKEKGSANSVLHSKSRAQAPTRKREKFRRGKREEKSVVIKALVKGDLKAFTKFKESPELSPEFVKVHRSLAGVQPRRVELHHAHLRLKLKLAILTLLGEVI</sequence>
<gene>
    <name evidence="2" type="ORF">CEPIT_LOCUS13804</name>
</gene>
<proteinExistence type="predicted"/>
<feature type="region of interest" description="Disordered" evidence="1">
    <location>
        <begin position="37"/>
        <end position="81"/>
    </location>
</feature>